<evidence type="ECO:0000313" key="1">
    <source>
        <dbReference type="EMBL" id="CAM60371.1"/>
    </source>
</evidence>
<sequence>MIPELTADGHLPPGRYRVTLEAIRDRFVAHEDFAGSSSRARLFGGLVEYLIAWEDVQAMTSANGRILKSLWLAGSFTSSVVDPRDVDATPIVNGVVADSVVGRPGSKGIKRLIQHRDSIKARYGVEIFPVRWHPIEHPFDPKVDLTGDEAAYLSDRGKMDDWWQRCRVNGEDAPTAASCETRRGYLEVIA</sequence>
<protein>
    <submittedName>
        <fullName evidence="1">Uncharacterized protein</fullName>
    </submittedName>
</protein>
<dbReference type="AlphaFoldDB" id="B1MFH1"/>
<dbReference type="Proteomes" id="UP000007137">
    <property type="component" value="Chromosome"/>
</dbReference>
<evidence type="ECO:0000313" key="2">
    <source>
        <dbReference type="Proteomes" id="UP000007137"/>
    </source>
</evidence>
<dbReference type="InterPro" id="IPR053860">
    <property type="entry name" value="DUF6932"/>
</dbReference>
<dbReference type="EMBL" id="CU458896">
    <property type="protein sequence ID" value="CAM60371.1"/>
    <property type="molecule type" value="Genomic_DNA"/>
</dbReference>
<organism evidence="1 2">
    <name type="scientific">Mycobacteroides abscessus (strain ATCC 19977 / DSM 44196 / CCUG 20993 / CIP 104536 / JCM 13569 / NCTC 13031 / TMC 1543 / L948)</name>
    <name type="common">Mycobacterium abscessus</name>
    <dbReference type="NCBI Taxonomy" id="561007"/>
    <lineage>
        <taxon>Bacteria</taxon>
        <taxon>Bacillati</taxon>
        <taxon>Actinomycetota</taxon>
        <taxon>Actinomycetes</taxon>
        <taxon>Mycobacteriales</taxon>
        <taxon>Mycobacteriaceae</taxon>
        <taxon>Mycobacteroides</taxon>
        <taxon>Mycobacteroides abscessus</taxon>
    </lineage>
</organism>
<dbReference type="GeneID" id="93377214"/>
<dbReference type="RefSeq" id="WP_005112947.1">
    <property type="nucleotide sequence ID" value="NC_010397.1"/>
</dbReference>
<keyword evidence="2" id="KW-1185">Reference proteome</keyword>
<accession>B1MFH1</accession>
<dbReference type="Pfam" id="PF22014">
    <property type="entry name" value="DUF6932"/>
    <property type="match status" value="1"/>
</dbReference>
<reference evidence="1 2" key="1">
    <citation type="journal article" date="2009" name="PLoS ONE">
        <title>Non mycobacterial virulence genes in the genome of the emerging pathogen Mycobacterium abscessus.</title>
        <authorList>
            <person name="Ripoll F."/>
            <person name="Pasek S."/>
            <person name="Schenowitz C."/>
            <person name="Dossat C."/>
            <person name="Barbe V."/>
            <person name="Rottman M."/>
            <person name="Macheras E."/>
            <person name="Heym B."/>
            <person name="Herrmann J.L."/>
            <person name="Daffe M."/>
            <person name="Brosch R."/>
            <person name="Risler J.L."/>
            <person name="Gaillard J.L."/>
        </authorList>
    </citation>
    <scope>NUCLEOTIDE SEQUENCE [LARGE SCALE GENOMIC DNA]</scope>
    <source>
        <strain evidence="2">ATCC 19977 / DSM 44196 / CCUG 20993 / CIP 104536 / JCM 13569 / NCTC 13031 / TMC 1543 / L948</strain>
    </source>
</reference>
<name>B1MFH1_MYCA9</name>
<proteinExistence type="predicted"/>
<dbReference type="KEGG" id="mab:MAB_0271"/>
<gene>
    <name evidence="1" type="ordered locus">MAB_0271</name>
</gene>